<accession>A0A077WPB3</accession>
<feature type="region of interest" description="Disordered" evidence="1">
    <location>
        <begin position="352"/>
        <end position="380"/>
    </location>
</feature>
<feature type="compositionally biased region" description="Low complexity" evidence="1">
    <location>
        <begin position="141"/>
        <end position="170"/>
    </location>
</feature>
<protein>
    <submittedName>
        <fullName evidence="2">Uncharacterized protein</fullName>
    </submittedName>
</protein>
<dbReference type="OrthoDB" id="2287541at2759"/>
<feature type="compositionally biased region" description="Low complexity" evidence="1">
    <location>
        <begin position="58"/>
        <end position="70"/>
    </location>
</feature>
<evidence type="ECO:0000256" key="1">
    <source>
        <dbReference type="SAM" id="MobiDB-lite"/>
    </source>
</evidence>
<evidence type="ECO:0000313" key="2">
    <source>
        <dbReference type="EMBL" id="CDS09426.1"/>
    </source>
</evidence>
<feature type="region of interest" description="Disordered" evidence="1">
    <location>
        <begin position="395"/>
        <end position="415"/>
    </location>
</feature>
<feature type="compositionally biased region" description="Basic and acidic residues" evidence="1">
    <location>
        <begin position="395"/>
        <end position="406"/>
    </location>
</feature>
<name>A0A077WPB3_9FUNG</name>
<feature type="compositionally biased region" description="Polar residues" evidence="1">
    <location>
        <begin position="29"/>
        <end position="51"/>
    </location>
</feature>
<feature type="region of interest" description="Disordered" evidence="1">
    <location>
        <begin position="1"/>
        <end position="173"/>
    </location>
</feature>
<feature type="compositionally biased region" description="Polar residues" evidence="1">
    <location>
        <begin position="1"/>
        <end position="20"/>
    </location>
</feature>
<dbReference type="EMBL" id="LK023332">
    <property type="protein sequence ID" value="CDS09426.1"/>
    <property type="molecule type" value="Genomic_DNA"/>
</dbReference>
<organism evidence="2">
    <name type="scientific">Lichtheimia ramosa</name>
    <dbReference type="NCBI Taxonomy" id="688394"/>
    <lineage>
        <taxon>Eukaryota</taxon>
        <taxon>Fungi</taxon>
        <taxon>Fungi incertae sedis</taxon>
        <taxon>Mucoromycota</taxon>
        <taxon>Mucoromycotina</taxon>
        <taxon>Mucoromycetes</taxon>
        <taxon>Mucorales</taxon>
        <taxon>Lichtheimiaceae</taxon>
        <taxon>Lichtheimia</taxon>
    </lineage>
</organism>
<reference evidence="2" key="1">
    <citation type="journal article" date="2014" name="Genome Announc.">
        <title>De novo whole-genome sequence and genome annotation of Lichtheimia ramosa.</title>
        <authorList>
            <person name="Linde J."/>
            <person name="Schwartze V."/>
            <person name="Binder U."/>
            <person name="Lass-Florl C."/>
            <person name="Voigt K."/>
            <person name="Horn F."/>
        </authorList>
    </citation>
    <scope>NUCLEOTIDE SEQUENCE</scope>
    <source>
        <strain evidence="2">JMRC FSU:6197</strain>
    </source>
</reference>
<proteinExistence type="predicted"/>
<sequence>MEPTSPTKSPNWNNYHQPYTTFRPWNLQRLKQATPNEQQKNDNTQHIASHQVNERRPSMSNPSSPSTSLSFEQQEHHVKSPDIGSPQLYTKDELIIKIPSSVQSMSPTRLPPTPRSEASKAVDMSSTGAYGSESPMNLHFSTDAPPSFSSSSPLPATTTTTTSEVTTWPSNDMPHDDDDDDIHFAAQGYEPWFDKTSSFNVSSVVGPPSPQHSTDRLAMRATTTSFTSSIDHQTPVRHDASRKVSNKMYSDHIDQVRPISPPANDYHHYHSIHSSQRRSTNNAWSSATLVDSWEGFQPFVQTVKPTPVMKHPRKYRQPDQEKDTLKVLEEEPPMANEQLVDDEDQQQKDTIITQQPISSGSSDQYEDALSSPAKSDHETDQDYIQMTFDDVELEEPNRSKFDHDKVDDDDDEGEWVLSSVPTKEPVHHARRYSRDELVDLQPLCTKDSVIGQEAKQRIDNFINARQVATQDVKVRLSRKPREPPADDNDIGFQPGIPSPSHYKNIIMYLHL</sequence>
<feature type="region of interest" description="Disordered" evidence="1">
    <location>
        <begin position="476"/>
        <end position="496"/>
    </location>
</feature>
<dbReference type="AlphaFoldDB" id="A0A077WPB3"/>
<gene>
    <name evidence="2" type="ORF">LRAMOSA10786</name>
</gene>